<keyword evidence="3" id="KW-1185">Reference proteome</keyword>
<feature type="region of interest" description="Disordered" evidence="1">
    <location>
        <begin position="1"/>
        <end position="20"/>
    </location>
</feature>
<dbReference type="EMBL" id="RCWN01000002">
    <property type="protein sequence ID" value="RLQ85225.1"/>
    <property type="molecule type" value="Genomic_DNA"/>
</dbReference>
<evidence type="ECO:0000313" key="3">
    <source>
        <dbReference type="Proteomes" id="UP000281094"/>
    </source>
</evidence>
<dbReference type="Pfam" id="PF09981">
    <property type="entry name" value="DUF2218"/>
    <property type="match status" value="1"/>
</dbReference>
<protein>
    <submittedName>
        <fullName evidence="2">DUF2218 domain-containing protein</fullName>
    </submittedName>
</protein>
<accession>A0A3L7J4I3</accession>
<reference evidence="2 3" key="1">
    <citation type="submission" date="2018-10" db="EMBL/GenBank/DDBJ databases">
        <title>Notoacmeibacter sp. M2BS9Y-3-1, whole genome shotgun sequence.</title>
        <authorList>
            <person name="Tuo L."/>
        </authorList>
    </citation>
    <scope>NUCLEOTIDE SEQUENCE [LARGE SCALE GENOMIC DNA]</scope>
    <source>
        <strain evidence="2 3">M2BS9Y-3-1</strain>
    </source>
</reference>
<evidence type="ECO:0000313" key="2">
    <source>
        <dbReference type="EMBL" id="RLQ85225.1"/>
    </source>
</evidence>
<gene>
    <name evidence="2" type="ORF">D8780_14780</name>
</gene>
<sequence length="107" mass="11802">MTSTNVNDNSQSSRSRGTFETAKAADYEIRLSKHFGHKIEAREVDGGTLLVFEDGTAHLSAEEDQLVVAVEAPSAEGRDKVAHIIESHLERFAFREPDTKMVWGTVA</sequence>
<dbReference type="AlphaFoldDB" id="A0A3L7J4I3"/>
<dbReference type="InterPro" id="IPR014543">
    <property type="entry name" value="UCP028291"/>
</dbReference>
<dbReference type="Gene3D" id="3.30.310.50">
    <property type="entry name" value="Alpha-D-phosphohexomutase, C-terminal domain"/>
    <property type="match status" value="1"/>
</dbReference>
<proteinExistence type="predicted"/>
<dbReference type="RefSeq" id="WP_121646642.1">
    <property type="nucleotide sequence ID" value="NZ_RCWN01000002.1"/>
</dbReference>
<feature type="compositionally biased region" description="Polar residues" evidence="1">
    <location>
        <begin position="1"/>
        <end position="18"/>
    </location>
</feature>
<comment type="caution">
    <text evidence="2">The sequence shown here is derived from an EMBL/GenBank/DDBJ whole genome shotgun (WGS) entry which is preliminary data.</text>
</comment>
<organism evidence="2 3">
    <name type="scientific">Notoacmeibacter ruber</name>
    <dbReference type="NCBI Taxonomy" id="2670375"/>
    <lineage>
        <taxon>Bacteria</taxon>
        <taxon>Pseudomonadati</taxon>
        <taxon>Pseudomonadota</taxon>
        <taxon>Alphaproteobacteria</taxon>
        <taxon>Hyphomicrobiales</taxon>
        <taxon>Notoacmeibacteraceae</taxon>
        <taxon>Notoacmeibacter</taxon>
    </lineage>
</organism>
<evidence type="ECO:0000256" key="1">
    <source>
        <dbReference type="SAM" id="MobiDB-lite"/>
    </source>
</evidence>
<name>A0A3L7J4I3_9HYPH</name>
<dbReference type="Proteomes" id="UP000281094">
    <property type="component" value="Unassembled WGS sequence"/>
</dbReference>